<accession>A0A563VY41</accession>
<proteinExistence type="predicted"/>
<reference evidence="1 2" key="1">
    <citation type="submission" date="2019-01" db="EMBL/GenBank/DDBJ databases">
        <authorList>
            <person name="Brito A."/>
        </authorList>
    </citation>
    <scope>NUCLEOTIDE SEQUENCE [LARGE SCALE GENOMIC DNA]</scope>
    <source>
        <strain evidence="1">1</strain>
    </source>
</reference>
<name>A0A563VY41_9CYAN</name>
<organism evidence="1 2">
    <name type="scientific">Hyella patelloides LEGE 07179</name>
    <dbReference type="NCBI Taxonomy" id="945734"/>
    <lineage>
        <taxon>Bacteria</taxon>
        <taxon>Bacillati</taxon>
        <taxon>Cyanobacteriota</taxon>
        <taxon>Cyanophyceae</taxon>
        <taxon>Pleurocapsales</taxon>
        <taxon>Hyellaceae</taxon>
        <taxon>Hyella</taxon>
    </lineage>
</organism>
<dbReference type="Proteomes" id="UP000320055">
    <property type="component" value="Unassembled WGS sequence"/>
</dbReference>
<dbReference type="EMBL" id="CAACVJ010000378">
    <property type="protein sequence ID" value="VEP16341.1"/>
    <property type="molecule type" value="Genomic_DNA"/>
</dbReference>
<evidence type="ECO:0000313" key="2">
    <source>
        <dbReference type="Proteomes" id="UP000320055"/>
    </source>
</evidence>
<evidence type="ECO:0000313" key="1">
    <source>
        <dbReference type="EMBL" id="VEP16341.1"/>
    </source>
</evidence>
<keyword evidence="2" id="KW-1185">Reference proteome</keyword>
<dbReference type="OrthoDB" id="286382at2"/>
<dbReference type="RefSeq" id="WP_144875196.1">
    <property type="nucleotide sequence ID" value="NZ_LR214174.1"/>
</dbReference>
<sequence>MRNGSGDEYYIVFNSDGAILKGFTHESKIWLDICKNDKLLPDFLAQVPNCFTKAITEPALEFQYSSFCIWRTYLDSNWNLVNYHLPSQEDNDLSDDLLFI</sequence>
<protein>
    <submittedName>
        <fullName evidence="1">Uncharacterized protein</fullName>
    </submittedName>
</protein>
<gene>
    <name evidence="1" type="ORF">H1P_4390005</name>
</gene>
<dbReference type="AlphaFoldDB" id="A0A563VY41"/>